<proteinExistence type="predicted"/>
<dbReference type="PATRIC" id="fig|1618337.4.peg.462"/>
<organism evidence="4 5">
    <name type="scientific">Berkelbacteria bacterium GW2011_GWE1_39_12</name>
    <dbReference type="NCBI Taxonomy" id="1618337"/>
    <lineage>
        <taxon>Bacteria</taxon>
        <taxon>Candidatus Berkelbacteria</taxon>
    </lineage>
</organism>
<sequence length="836" mass="90231">MKYKFSEEKETKKTTEQETSSKYKSSAGKSSDKYKTPVKDSKKENAGQPAQDVKNIKPVVIPQQKSERSFSDGNTQPENQSGGGGTSSAGISGSGTGSTGTGSGVDTKETQPGNKPTVSYPGEEQTDQGQEESQGENQTGKKEEKKEDKDKDEKEAEDKKEQESDKEKPDTEKNEEKGEGEKTPEGEKPGPVEGKSDISPSLDENFQNKKVNIGASDAAKSKAKDELVKEGAEKVGEKAAQQGIQQGAKVLAKAALTATSEALEAALAAVVGFFGWPVLLICLAIFIVLMLIFIGLACSAQNGYFGKTYPTKATAGSTYVSEIKEINSAAAGGMAGVINAAGFHKFDYLNSEDKTYVNEGNADYRLLQALKYLSDRHLRIGTSHIISGYKDMPNDPESGAARDSQLTNNVSAHKDGLASDVAEIDFVYKSLEPNRDICSGANGTPPMNDVVYYSDGLPDNVSGADGAPTGRDFTTSGLFSDLSGSAQDLLNQLNQINIDSLSQNERNEVNDTTNNVGDLQNTLQQDSDRINQYTQNMDTVKPKIETFRTAVNNSSLTPEQKAEYNRQLDDLTKKLNTSLIQITGVGTVITNLQTKMDQITADLQSNIDNINSDIDRLNAQIDTINSALEQFTNLDSISQIGGLDSLNDYLGGINTGFDQVTGALTDNLNLDQFSNFAGLSDGLLGNIGGFGGFFGGDNEMLRLRCEGGLVSTGLPGQPAGKKAIPIKVTWQDSKPTVTHVSAESDESTSTDPRVFYSVYQPEARKKVHQVIAELLKFPYDKGNTSTYRVTQLITYSKERDVIPFSSILNALYGKTRPANYGLFAMPESWAQVHVAY</sequence>
<evidence type="ECO:0000313" key="5">
    <source>
        <dbReference type="Proteomes" id="UP000035648"/>
    </source>
</evidence>
<keyword evidence="3" id="KW-0472">Membrane</keyword>
<feature type="compositionally biased region" description="Gly residues" evidence="2">
    <location>
        <begin position="81"/>
        <end position="103"/>
    </location>
</feature>
<feature type="compositionally biased region" description="Basic and acidic residues" evidence="2">
    <location>
        <begin position="1"/>
        <end position="21"/>
    </location>
</feature>
<gene>
    <name evidence="4" type="ORF">UT28_C0001G0464</name>
</gene>
<feature type="transmembrane region" description="Helical" evidence="3">
    <location>
        <begin position="266"/>
        <end position="297"/>
    </location>
</feature>
<dbReference type="AlphaFoldDB" id="A0A0G4B355"/>
<feature type="compositionally biased region" description="Polar residues" evidence="2">
    <location>
        <begin position="198"/>
        <end position="210"/>
    </location>
</feature>
<keyword evidence="3" id="KW-0812">Transmembrane</keyword>
<feature type="region of interest" description="Disordered" evidence="2">
    <location>
        <begin position="1"/>
        <end position="213"/>
    </location>
</feature>
<name>A0A0G4B355_9BACT</name>
<evidence type="ECO:0000313" key="4">
    <source>
        <dbReference type="EMBL" id="AKM82269.1"/>
    </source>
</evidence>
<feature type="compositionally biased region" description="Acidic residues" evidence="2">
    <location>
        <begin position="124"/>
        <end position="134"/>
    </location>
</feature>
<evidence type="ECO:0000256" key="3">
    <source>
        <dbReference type="SAM" id="Phobius"/>
    </source>
</evidence>
<feature type="coiled-coil region" evidence="1">
    <location>
        <begin position="561"/>
        <end position="634"/>
    </location>
</feature>
<dbReference type="SUPFAM" id="SSF58104">
    <property type="entry name" value="Methyl-accepting chemotaxis protein (MCP) signaling domain"/>
    <property type="match status" value="1"/>
</dbReference>
<dbReference type="STRING" id="1618337.UT28_C0001G0464"/>
<feature type="compositionally biased region" description="Basic and acidic residues" evidence="2">
    <location>
        <begin position="139"/>
        <end position="196"/>
    </location>
</feature>
<reference evidence="4 5" key="1">
    <citation type="journal article" date="2015" name="Nature">
        <title>rRNA introns, odd ribosomes, and small enigmatic genomes across a large radiation of phyla.</title>
        <authorList>
            <person name="Brown C.T."/>
            <person name="Hug L.A."/>
            <person name="Thomas B.C."/>
            <person name="Sharon I."/>
            <person name="Castelle C.J."/>
            <person name="Singh A."/>
            <person name="Wilkins M.J."/>
            <person name="Williams K.H."/>
            <person name="Banfield J.F."/>
        </authorList>
    </citation>
    <scope>NUCLEOTIDE SEQUENCE [LARGE SCALE GENOMIC DNA]</scope>
</reference>
<accession>A0A0G4B355</accession>
<dbReference type="Gene3D" id="1.10.287.1490">
    <property type="match status" value="1"/>
</dbReference>
<protein>
    <submittedName>
        <fullName evidence="4">Plexin repeat family protein</fullName>
    </submittedName>
</protein>
<dbReference type="EMBL" id="CP011213">
    <property type="protein sequence ID" value="AKM82269.1"/>
    <property type="molecule type" value="Genomic_DNA"/>
</dbReference>
<keyword evidence="3" id="KW-1133">Transmembrane helix</keyword>
<evidence type="ECO:0000256" key="2">
    <source>
        <dbReference type="SAM" id="MobiDB-lite"/>
    </source>
</evidence>
<feature type="compositionally biased region" description="Polar residues" evidence="2">
    <location>
        <begin position="71"/>
        <end position="80"/>
    </location>
</feature>
<feature type="compositionally biased region" description="Basic and acidic residues" evidence="2">
    <location>
        <begin position="30"/>
        <end position="45"/>
    </location>
</feature>
<dbReference type="KEGG" id="bbgw:UT28_C0001G0464"/>
<keyword evidence="1" id="KW-0175">Coiled coil</keyword>
<dbReference type="Proteomes" id="UP000035648">
    <property type="component" value="Chromosome"/>
</dbReference>
<evidence type="ECO:0000256" key="1">
    <source>
        <dbReference type="SAM" id="Coils"/>
    </source>
</evidence>